<protein>
    <recommendedName>
        <fullName evidence="3 8">DNA damage-binding protein CMR1</fullName>
    </recommendedName>
</protein>
<feature type="region of interest" description="Disordered" evidence="9">
    <location>
        <begin position="228"/>
        <end position="254"/>
    </location>
</feature>
<dbReference type="PROSITE" id="PS50082">
    <property type="entry name" value="WD_REPEATS_2"/>
    <property type="match status" value="1"/>
</dbReference>
<evidence type="ECO:0000313" key="10">
    <source>
        <dbReference type="EMBL" id="PYH46816.1"/>
    </source>
</evidence>
<evidence type="ECO:0000256" key="6">
    <source>
        <dbReference type="ARBA" id="ARBA00022763"/>
    </source>
</evidence>
<evidence type="ECO:0000313" key="11">
    <source>
        <dbReference type="Proteomes" id="UP000248349"/>
    </source>
</evidence>
<dbReference type="SUPFAM" id="SSF50978">
    <property type="entry name" value="WD40 repeat-like"/>
    <property type="match status" value="1"/>
</dbReference>
<dbReference type="Pfam" id="PF00400">
    <property type="entry name" value="WD40"/>
    <property type="match status" value="2"/>
</dbReference>
<dbReference type="Gene3D" id="2.130.10.10">
    <property type="entry name" value="YVTN repeat-like/Quinoprotein amine dehydrogenase"/>
    <property type="match status" value="1"/>
</dbReference>
<dbReference type="InterPro" id="IPR036322">
    <property type="entry name" value="WD40_repeat_dom_sf"/>
</dbReference>
<feature type="region of interest" description="Disordered" evidence="9">
    <location>
        <begin position="30"/>
        <end position="94"/>
    </location>
</feature>
<keyword evidence="11" id="KW-1185">Reference proteome</keyword>
<keyword evidence="6 8" id="KW-0227">DNA damage</keyword>
<dbReference type="GO" id="GO:0005634">
    <property type="term" value="C:nucleus"/>
    <property type="evidence" value="ECO:0007669"/>
    <property type="project" value="TreeGrafter"/>
</dbReference>
<dbReference type="AlphaFoldDB" id="A0A318ZGY7"/>
<dbReference type="GeneID" id="37074504"/>
<keyword evidence="4 7" id="KW-0853">WD repeat</keyword>
<evidence type="ECO:0000256" key="3">
    <source>
        <dbReference type="ARBA" id="ARBA00021132"/>
    </source>
</evidence>
<dbReference type="PANTHER" id="PTHR14773:SF0">
    <property type="entry name" value="WD REPEAT-CONTAINING PROTEIN 76"/>
    <property type="match status" value="1"/>
</dbReference>
<dbReference type="GO" id="GO:0003677">
    <property type="term" value="F:DNA binding"/>
    <property type="evidence" value="ECO:0007669"/>
    <property type="project" value="UniProtKB-UniRule"/>
</dbReference>
<proteinExistence type="inferred from homology"/>
<accession>A0A318ZGY7</accession>
<keyword evidence="5" id="KW-0677">Repeat</keyword>
<dbReference type="InterPro" id="IPR001680">
    <property type="entry name" value="WD40_rpt"/>
</dbReference>
<feature type="region of interest" description="Disordered" evidence="9">
    <location>
        <begin position="383"/>
        <end position="423"/>
    </location>
</feature>
<reference evidence="10 11" key="1">
    <citation type="submission" date="2016-12" db="EMBL/GenBank/DDBJ databases">
        <title>The genomes of Aspergillus section Nigri reveals drivers in fungal speciation.</title>
        <authorList>
            <consortium name="DOE Joint Genome Institute"/>
            <person name="Vesth T.C."/>
            <person name="Nybo J."/>
            <person name="Theobald S."/>
            <person name="Brandl J."/>
            <person name="Frisvad J.C."/>
            <person name="Nielsen K.F."/>
            <person name="Lyhne E.K."/>
            <person name="Kogle M.E."/>
            <person name="Kuo A."/>
            <person name="Riley R."/>
            <person name="Clum A."/>
            <person name="Nolan M."/>
            <person name="Lipzen A."/>
            <person name="Salamov A."/>
            <person name="Henrissat B."/>
            <person name="Wiebenga A."/>
            <person name="De Vries R.P."/>
            <person name="Grigoriev I.V."/>
            <person name="Mortensen U.H."/>
            <person name="Andersen M.R."/>
            <person name="Baker S.E."/>
        </authorList>
    </citation>
    <scope>NUCLEOTIDE SEQUENCE [LARGE SCALE GENOMIC DNA]</scope>
    <source>
        <strain evidence="10 11">JOP 1030-1</strain>
    </source>
</reference>
<sequence length="570" mass="63999">MGEEISDFEKQRLANIAERDALLKKLSLEAQSSGLFPPKMQPSRTPSSRDQSARAKKKKTPVKRVKQEEASPVPRRMSSRLRGIAAESEVAKRKAEEEDAALQAAERAKRVRKSDAFSFNEMVVYGQKLSGESLIGVDVVTKGVAMPYQRTFDEEDIEQTTDKELKALREEMSGLKLWEAWEPNRIKLTPERIYTMAFHPTETKPLVFAGDKLGHLGILDASQERTSMIKAEESSDENEDDEDPDPSLTTLKPHTRTISSIYIHPSTPTRVYTASYDSSIRATDLEKSTSVEQYAPESTTDDVPISGLDMAADDPHVLYWTTLDGEFGRYDTRLARSKPQSVTTWRLAEKKIGGFSLYPARPHYFATASLDRSMRLWDLRMLQGPVKTPPTPSGRSTRRQQQQQQQDEVNNEDNNNDDETQTWTPIGEHYSRLSVSHAAFNSAGQIATSSYDDTIKIYDLSGPKGINSWTKGHTLSEDELKPQTVVRHNCQTGRWVTILRPQWQQNPQSHIQRFCIGNMNRFVDVYSASGDQLAQLGGEGITAVPAVAVFHRSKNWVAGGTASGKICLWM</sequence>
<feature type="compositionally biased region" description="Basic residues" evidence="9">
    <location>
        <begin position="54"/>
        <end position="64"/>
    </location>
</feature>
<evidence type="ECO:0000256" key="8">
    <source>
        <dbReference type="RuleBase" id="RU365004"/>
    </source>
</evidence>
<feature type="repeat" description="WD" evidence="7">
    <location>
        <begin position="364"/>
        <end position="380"/>
    </location>
</feature>
<dbReference type="EMBL" id="KZ821226">
    <property type="protein sequence ID" value="PYH46816.1"/>
    <property type="molecule type" value="Genomic_DNA"/>
</dbReference>
<dbReference type="SMART" id="SM00320">
    <property type="entry name" value="WD40"/>
    <property type="match status" value="4"/>
</dbReference>
<feature type="compositionally biased region" description="Acidic residues" evidence="9">
    <location>
        <begin position="234"/>
        <end position="245"/>
    </location>
</feature>
<dbReference type="RefSeq" id="XP_025432798.1">
    <property type="nucleotide sequence ID" value="XM_025573276.1"/>
</dbReference>
<dbReference type="InterPro" id="IPR050853">
    <property type="entry name" value="WD_repeat_DNA-damage-binding"/>
</dbReference>
<dbReference type="Proteomes" id="UP000248349">
    <property type="component" value="Unassembled WGS sequence"/>
</dbReference>
<evidence type="ECO:0000256" key="5">
    <source>
        <dbReference type="ARBA" id="ARBA00022737"/>
    </source>
</evidence>
<evidence type="ECO:0000256" key="7">
    <source>
        <dbReference type="PROSITE-ProRule" id="PRU00221"/>
    </source>
</evidence>
<dbReference type="PANTHER" id="PTHR14773">
    <property type="entry name" value="WD REPEAT-CONTAINING PROTEIN 76"/>
    <property type="match status" value="1"/>
</dbReference>
<evidence type="ECO:0000256" key="1">
    <source>
        <dbReference type="ARBA" id="ARBA00002653"/>
    </source>
</evidence>
<feature type="compositionally biased region" description="Acidic residues" evidence="9">
    <location>
        <begin position="409"/>
        <end position="420"/>
    </location>
</feature>
<dbReference type="OrthoDB" id="9890280at2759"/>
<dbReference type="InterPro" id="IPR015943">
    <property type="entry name" value="WD40/YVTN_repeat-like_dom_sf"/>
</dbReference>
<evidence type="ECO:0000256" key="4">
    <source>
        <dbReference type="ARBA" id="ARBA00022574"/>
    </source>
</evidence>
<name>A0A318ZGY7_9EURO</name>
<evidence type="ECO:0000256" key="9">
    <source>
        <dbReference type="SAM" id="MobiDB-lite"/>
    </source>
</evidence>
<feature type="region of interest" description="Disordered" evidence="9">
    <location>
        <begin position="286"/>
        <end position="307"/>
    </location>
</feature>
<organism evidence="10 11">
    <name type="scientific">Aspergillus saccharolyticus JOP 1030-1</name>
    <dbReference type="NCBI Taxonomy" id="1450539"/>
    <lineage>
        <taxon>Eukaryota</taxon>
        <taxon>Fungi</taxon>
        <taxon>Dikarya</taxon>
        <taxon>Ascomycota</taxon>
        <taxon>Pezizomycotina</taxon>
        <taxon>Eurotiomycetes</taxon>
        <taxon>Eurotiomycetidae</taxon>
        <taxon>Eurotiales</taxon>
        <taxon>Aspergillaceae</taxon>
        <taxon>Aspergillus</taxon>
        <taxon>Aspergillus subgen. Circumdati</taxon>
    </lineage>
</organism>
<dbReference type="GO" id="GO:0006974">
    <property type="term" value="P:DNA damage response"/>
    <property type="evidence" value="ECO:0007669"/>
    <property type="project" value="UniProtKB-KW"/>
</dbReference>
<dbReference type="STRING" id="1450539.A0A318ZGY7"/>
<comment type="function">
    <text evidence="1 8">DNA-binding protein that binds to both single- and double-stranded DNA. Binds preferentially to UV-damaged DNA. May be involved in DNA-metabolic processes.</text>
</comment>
<gene>
    <name evidence="10" type="ORF">BP01DRAFT_337231</name>
</gene>
<dbReference type="GO" id="GO:2000001">
    <property type="term" value="P:regulation of DNA damage checkpoint"/>
    <property type="evidence" value="ECO:0007669"/>
    <property type="project" value="TreeGrafter"/>
</dbReference>
<keyword evidence="8" id="KW-0238">DNA-binding</keyword>
<evidence type="ECO:0000256" key="2">
    <source>
        <dbReference type="ARBA" id="ARBA00005434"/>
    </source>
</evidence>
<comment type="similarity">
    <text evidence="2 8">Belongs to the WD repeat DDB2/WDR76 family.</text>
</comment>